<dbReference type="GO" id="GO:0005524">
    <property type="term" value="F:ATP binding"/>
    <property type="evidence" value="ECO:0007669"/>
    <property type="project" value="UniProtKB-UniRule"/>
</dbReference>
<keyword evidence="8" id="KW-0963">Cytoplasm</keyword>
<comment type="subcellular location">
    <subcellularLocation>
        <location evidence="8">Cytoplasm</location>
    </subcellularLocation>
</comment>
<evidence type="ECO:0000256" key="9">
    <source>
        <dbReference type="RuleBase" id="RU363036"/>
    </source>
</evidence>
<sequence>MSKPIVFSGVQPSGELTIGNYIGALHQWIKIQDEYRCIYCIADLHALTGRQDPRALRQATLDTIAMYLACGVDPQKSMIFLQSQIPEHTQLSWVLNCYTYLGELNRMTQFKNKLSNYAENMHSGLFNYPVLMASDILLHQAAIVPVGADQRQHLELSRNIALRFNQLYGDIFIIPEPLFPQCGGRVMSLLNPTTKMSKSDRNHNNFISLLESTQSVRNKIKRAVTDSENPPVIRYAPKEKPGISNLLVILSAIRGVSISVLEEEFSGKLYGHLKDDTAEAVSEMVNKLNTMYHVYRHDESFLCNVIHQGSTKARMGAQKTLHKVYDALGLFIEY</sequence>
<dbReference type="CDD" id="cd00806">
    <property type="entry name" value="TrpRS_core"/>
    <property type="match status" value="1"/>
</dbReference>
<dbReference type="SUPFAM" id="SSF52374">
    <property type="entry name" value="Nucleotidylyl transferase"/>
    <property type="match status" value="1"/>
</dbReference>
<protein>
    <recommendedName>
        <fullName evidence="8">Tryptophan--tRNA ligase</fullName>
        <ecNumber evidence="8">6.1.1.2</ecNumber>
    </recommendedName>
    <alternativeName>
        <fullName evidence="8">Tryptophanyl-tRNA synthetase</fullName>
        <shortName evidence="8">TrpRS</shortName>
    </alternativeName>
</protein>
<evidence type="ECO:0000256" key="6">
    <source>
        <dbReference type="ARBA" id="ARBA00023146"/>
    </source>
</evidence>
<dbReference type="PROSITE" id="PS00178">
    <property type="entry name" value="AA_TRNA_LIGASE_I"/>
    <property type="match status" value="1"/>
</dbReference>
<dbReference type="Gene3D" id="3.40.50.620">
    <property type="entry name" value="HUPs"/>
    <property type="match status" value="1"/>
</dbReference>
<dbReference type="NCBIfam" id="TIGR00233">
    <property type="entry name" value="trpS"/>
    <property type="match status" value="1"/>
</dbReference>
<evidence type="ECO:0000256" key="4">
    <source>
        <dbReference type="ARBA" id="ARBA00022840"/>
    </source>
</evidence>
<feature type="binding site" evidence="8">
    <location>
        <position position="135"/>
    </location>
    <ligand>
        <name>L-tryptophan</name>
        <dbReference type="ChEBI" id="CHEBI:57912"/>
    </ligand>
</feature>
<name>A0A451DAT7_9GAMM</name>
<dbReference type="InterPro" id="IPR001412">
    <property type="entry name" value="aa-tRNA-synth_I_CS"/>
</dbReference>
<proteinExistence type="inferred from homology"/>
<feature type="binding site" evidence="8">
    <location>
        <position position="186"/>
    </location>
    <ligand>
        <name>ATP</name>
        <dbReference type="ChEBI" id="CHEBI:30616"/>
    </ligand>
</feature>
<dbReference type="FunFam" id="1.10.240.10:FF:000002">
    <property type="entry name" value="Tryptophan--tRNA ligase"/>
    <property type="match status" value="1"/>
</dbReference>
<dbReference type="Pfam" id="PF00579">
    <property type="entry name" value="tRNA-synt_1b"/>
    <property type="match status" value="1"/>
</dbReference>
<evidence type="ECO:0000256" key="1">
    <source>
        <dbReference type="ARBA" id="ARBA00005594"/>
    </source>
</evidence>
<feature type="binding site" evidence="8">
    <location>
        <begin position="195"/>
        <end position="199"/>
    </location>
    <ligand>
        <name>ATP</name>
        <dbReference type="ChEBI" id="CHEBI:30616"/>
    </ligand>
</feature>
<feature type="binding site" evidence="8">
    <location>
        <begin position="19"/>
        <end position="20"/>
    </location>
    <ligand>
        <name>ATP</name>
        <dbReference type="ChEBI" id="CHEBI:30616"/>
    </ligand>
</feature>
<dbReference type="AlphaFoldDB" id="A0A451DAT7"/>
<dbReference type="PRINTS" id="PR01039">
    <property type="entry name" value="TRNASYNTHTRP"/>
</dbReference>
<dbReference type="InterPro" id="IPR014729">
    <property type="entry name" value="Rossmann-like_a/b/a_fold"/>
</dbReference>
<keyword evidence="2 8" id="KW-0436">Ligase</keyword>
<dbReference type="HAMAP" id="MF_00140_B">
    <property type="entry name" value="Trp_tRNA_synth_B"/>
    <property type="match status" value="1"/>
</dbReference>
<keyword evidence="4 8" id="KW-0067">ATP-binding</keyword>
<comment type="function">
    <text evidence="8">Catalyzes the attachment of tryptophan to tRNA(Trp).</text>
</comment>
<dbReference type="GO" id="GO:0005829">
    <property type="term" value="C:cytosol"/>
    <property type="evidence" value="ECO:0007669"/>
    <property type="project" value="TreeGrafter"/>
</dbReference>
<keyword evidence="5 8" id="KW-0648">Protein biosynthesis</keyword>
<evidence type="ECO:0000313" key="10">
    <source>
        <dbReference type="EMBL" id="VFP83336.1"/>
    </source>
</evidence>
<organism evidence="10 11">
    <name type="scientific">Candidatus Erwinia haradaeae</name>
    <dbReference type="NCBI Taxonomy" id="1922217"/>
    <lineage>
        <taxon>Bacteria</taxon>
        <taxon>Pseudomonadati</taxon>
        <taxon>Pseudomonadota</taxon>
        <taxon>Gammaproteobacteria</taxon>
        <taxon>Enterobacterales</taxon>
        <taxon>Erwiniaceae</taxon>
        <taxon>Erwinia</taxon>
    </lineage>
</organism>
<evidence type="ECO:0000256" key="5">
    <source>
        <dbReference type="ARBA" id="ARBA00022917"/>
    </source>
</evidence>
<dbReference type="OrthoDB" id="9801042at2"/>
<dbReference type="EMBL" id="LR217715">
    <property type="protein sequence ID" value="VFP83336.1"/>
    <property type="molecule type" value="Genomic_DNA"/>
</dbReference>
<comment type="catalytic activity">
    <reaction evidence="7 8">
        <text>tRNA(Trp) + L-tryptophan + ATP = L-tryptophyl-tRNA(Trp) + AMP + diphosphate + H(+)</text>
        <dbReference type="Rhea" id="RHEA:24080"/>
        <dbReference type="Rhea" id="RHEA-COMP:9671"/>
        <dbReference type="Rhea" id="RHEA-COMP:9705"/>
        <dbReference type="ChEBI" id="CHEBI:15378"/>
        <dbReference type="ChEBI" id="CHEBI:30616"/>
        <dbReference type="ChEBI" id="CHEBI:33019"/>
        <dbReference type="ChEBI" id="CHEBI:57912"/>
        <dbReference type="ChEBI" id="CHEBI:78442"/>
        <dbReference type="ChEBI" id="CHEBI:78535"/>
        <dbReference type="ChEBI" id="CHEBI:456215"/>
        <dbReference type="EC" id="6.1.1.2"/>
    </reaction>
</comment>
<dbReference type="GO" id="GO:0006436">
    <property type="term" value="P:tryptophanyl-tRNA aminoacylation"/>
    <property type="evidence" value="ECO:0007669"/>
    <property type="project" value="UniProtKB-UniRule"/>
</dbReference>
<comment type="subunit">
    <text evidence="8">Homodimer.</text>
</comment>
<dbReference type="InterPro" id="IPR002305">
    <property type="entry name" value="aa-tRNA-synth_Ic"/>
</dbReference>
<evidence type="ECO:0000256" key="3">
    <source>
        <dbReference type="ARBA" id="ARBA00022741"/>
    </source>
</evidence>
<dbReference type="EC" id="6.1.1.2" evidence="8"/>
<reference evidence="10 11" key="1">
    <citation type="submission" date="2019-02" db="EMBL/GenBank/DDBJ databases">
        <authorList>
            <person name="Manzano-Marin A."/>
            <person name="Manzano-Marin A."/>
        </authorList>
    </citation>
    <scope>NUCLEOTIDE SEQUENCE [LARGE SCALE GENOMIC DNA]</scope>
    <source>
        <strain evidence="10 11">ErCikochiana</strain>
    </source>
</reference>
<feature type="binding site" evidence="8">
    <location>
        <begin position="147"/>
        <end position="149"/>
    </location>
    <ligand>
        <name>ATP</name>
        <dbReference type="ChEBI" id="CHEBI:30616"/>
    </ligand>
</feature>
<gene>
    <name evidence="8 10" type="primary">trpS</name>
    <name evidence="10" type="ORF">ERCIKOCA2762_585</name>
</gene>
<accession>A0A451DAT7</accession>
<dbReference type="PANTHER" id="PTHR43766:SF1">
    <property type="entry name" value="TRYPTOPHAN--TRNA LIGASE, MITOCHONDRIAL"/>
    <property type="match status" value="1"/>
</dbReference>
<feature type="short sequence motif" description="'KMSKS' region" evidence="8">
    <location>
        <begin position="195"/>
        <end position="199"/>
    </location>
</feature>
<comment type="similarity">
    <text evidence="1 8 9">Belongs to the class-I aminoacyl-tRNA synthetase family.</text>
</comment>
<evidence type="ECO:0000313" key="11">
    <source>
        <dbReference type="Proteomes" id="UP000294368"/>
    </source>
</evidence>
<dbReference type="Proteomes" id="UP000294368">
    <property type="component" value="Chromosome"/>
</dbReference>
<feature type="binding site" evidence="8">
    <location>
        <begin position="11"/>
        <end position="13"/>
    </location>
    <ligand>
        <name>ATP</name>
        <dbReference type="ChEBI" id="CHEBI:30616"/>
    </ligand>
</feature>
<dbReference type="GO" id="GO:0004830">
    <property type="term" value="F:tryptophan-tRNA ligase activity"/>
    <property type="evidence" value="ECO:0007669"/>
    <property type="project" value="UniProtKB-UniRule"/>
</dbReference>
<dbReference type="PANTHER" id="PTHR43766">
    <property type="entry name" value="TRYPTOPHAN--TRNA LIGASE, MITOCHONDRIAL"/>
    <property type="match status" value="1"/>
</dbReference>
<dbReference type="InterPro" id="IPR024109">
    <property type="entry name" value="Trp-tRNA-ligase_bac-type"/>
</dbReference>
<evidence type="ECO:0000256" key="8">
    <source>
        <dbReference type="HAMAP-Rule" id="MF_00140"/>
    </source>
</evidence>
<evidence type="ECO:0000256" key="2">
    <source>
        <dbReference type="ARBA" id="ARBA00022598"/>
    </source>
</evidence>
<dbReference type="InterPro" id="IPR050203">
    <property type="entry name" value="Trp-tRNA_synthetase"/>
</dbReference>
<dbReference type="RefSeq" id="WP_157988675.1">
    <property type="nucleotide sequence ID" value="NZ_LR217715.1"/>
</dbReference>
<dbReference type="InterPro" id="IPR002306">
    <property type="entry name" value="Trp-tRNA-ligase"/>
</dbReference>
<keyword evidence="6 8" id="KW-0030">Aminoacyl-tRNA synthetase</keyword>
<feature type="short sequence motif" description="'HIGH' region" evidence="8">
    <location>
        <begin position="12"/>
        <end position="20"/>
    </location>
</feature>
<keyword evidence="3 8" id="KW-0547">Nucleotide-binding</keyword>
<dbReference type="Gene3D" id="1.10.240.10">
    <property type="entry name" value="Tyrosyl-Transfer RNA Synthetase"/>
    <property type="match status" value="1"/>
</dbReference>
<evidence type="ECO:0000256" key="7">
    <source>
        <dbReference type="ARBA" id="ARBA00049929"/>
    </source>
</evidence>